<evidence type="ECO:0008006" key="10">
    <source>
        <dbReference type="Google" id="ProtNLM"/>
    </source>
</evidence>
<evidence type="ECO:0000256" key="6">
    <source>
        <dbReference type="SAM" id="MobiDB-lite"/>
    </source>
</evidence>
<evidence type="ECO:0000256" key="1">
    <source>
        <dbReference type="ARBA" id="ARBA00004141"/>
    </source>
</evidence>
<dbReference type="Gene3D" id="1.20.58.340">
    <property type="entry name" value="Magnesium transport protein CorA, transmembrane region"/>
    <property type="match status" value="2"/>
</dbReference>
<keyword evidence="5 7" id="KW-0472">Membrane</keyword>
<sequence length="504" mass="57845">MEGDYQTSTSPRHPLARSDSDAYVLQMEEPPQANQDVSCPPHIEKDVCYPIPPTITTLSVSSQSTIDKDALGNYLQVDEDDDTLTKSDAKLDFLLDASQNKHSRRFSDFGDTVMDPAKVKDQLDRYTYYEATTGSLKSSTLRDLLNLPTMTLGAGPEGQTVANLLVKSSCWWIDVYAPTNQEMRILSKIFRIHPLTTEDIQAQESREKCEIFQNYMFISFRSFNHDYSSSEYLEAVNFYIIIFKDGVLTFRFQPLPHPHNVRKRIHQLKDYIDITPEWINYALIDNITDSFAPLIQHTELEVDSIDDLVLVLNGSEQTDMLRRIGSCRKMVMQLLRLLGPKADVVRSLIKRYDDKAKEIEFLNQRRNNNPPQEHKMMDSKDIVNDTSLQHEIVLFLGDIQDHIHTMLQNVNHYDLVLGRAHRNYLGQISIELSQAGNNTNEVINRLTFLATLVIPLNLVAGLFGMNVHVPGQDETDLAWFFWIVMGMAMYVTFMLAFGKRFDFL</sequence>
<feature type="transmembrane region" description="Helical" evidence="7">
    <location>
        <begin position="446"/>
        <end position="465"/>
    </location>
</feature>
<gene>
    <name evidence="8" type="primary">ABSGL_09076.1 scaffold 10677</name>
</gene>
<dbReference type="PANTHER" id="PTHR21535:SF51">
    <property type="entry name" value="MANGANESE RESISTANCE PROTEIN MNR2"/>
    <property type="match status" value="1"/>
</dbReference>
<accession>A0A168PZR9</accession>
<dbReference type="PANTHER" id="PTHR21535">
    <property type="entry name" value="MAGNESIUM AND COBALT TRANSPORT PROTEIN/MITOCHONDRIAL IMPORT INNER MEMBRANE TRANSLOCASE SUBUNIT TIM8"/>
    <property type="match status" value="1"/>
</dbReference>
<proteinExistence type="inferred from homology"/>
<feature type="transmembrane region" description="Helical" evidence="7">
    <location>
        <begin position="477"/>
        <end position="498"/>
    </location>
</feature>
<evidence type="ECO:0000256" key="2">
    <source>
        <dbReference type="ARBA" id="ARBA00009765"/>
    </source>
</evidence>
<dbReference type="Gene3D" id="3.30.460.20">
    <property type="entry name" value="CorA soluble domain-like"/>
    <property type="match status" value="1"/>
</dbReference>
<comment type="similarity">
    <text evidence="2">Belongs to the CorA metal ion transporter (MIT) (TC 1.A.35) family.</text>
</comment>
<dbReference type="OMA" id="PGQNEND"/>
<organism evidence="8">
    <name type="scientific">Absidia glauca</name>
    <name type="common">Pin mould</name>
    <dbReference type="NCBI Taxonomy" id="4829"/>
    <lineage>
        <taxon>Eukaryota</taxon>
        <taxon>Fungi</taxon>
        <taxon>Fungi incertae sedis</taxon>
        <taxon>Mucoromycota</taxon>
        <taxon>Mucoromycotina</taxon>
        <taxon>Mucoromycetes</taxon>
        <taxon>Mucorales</taxon>
        <taxon>Cunninghamellaceae</taxon>
        <taxon>Absidia</taxon>
    </lineage>
</organism>
<evidence type="ECO:0000313" key="9">
    <source>
        <dbReference type="Proteomes" id="UP000078561"/>
    </source>
</evidence>
<feature type="compositionally biased region" description="Polar residues" evidence="6">
    <location>
        <begin position="1"/>
        <end position="11"/>
    </location>
</feature>
<dbReference type="InterPro" id="IPR044089">
    <property type="entry name" value="Alr1-like"/>
</dbReference>
<dbReference type="InterPro" id="IPR045861">
    <property type="entry name" value="CorA_cytoplasmic_dom"/>
</dbReference>
<dbReference type="CDD" id="cd12829">
    <property type="entry name" value="Alr1p-like"/>
    <property type="match status" value="1"/>
</dbReference>
<dbReference type="GO" id="GO:0015095">
    <property type="term" value="F:magnesium ion transmembrane transporter activity"/>
    <property type="evidence" value="ECO:0007669"/>
    <property type="project" value="InterPro"/>
</dbReference>
<dbReference type="SUPFAM" id="SSF144083">
    <property type="entry name" value="Magnesium transport protein CorA, transmembrane region"/>
    <property type="match status" value="1"/>
</dbReference>
<evidence type="ECO:0000256" key="3">
    <source>
        <dbReference type="ARBA" id="ARBA00022692"/>
    </source>
</evidence>
<evidence type="ECO:0000256" key="7">
    <source>
        <dbReference type="SAM" id="Phobius"/>
    </source>
</evidence>
<keyword evidence="4 7" id="KW-1133">Transmembrane helix</keyword>
<keyword evidence="3 7" id="KW-0812">Transmembrane</keyword>
<dbReference type="EMBL" id="LT554074">
    <property type="protein sequence ID" value="SAM03258.1"/>
    <property type="molecule type" value="Genomic_DNA"/>
</dbReference>
<dbReference type="InterPro" id="IPR045863">
    <property type="entry name" value="CorA_TM1_TM2"/>
</dbReference>
<evidence type="ECO:0000256" key="5">
    <source>
        <dbReference type="ARBA" id="ARBA00023136"/>
    </source>
</evidence>
<reference evidence="8" key="1">
    <citation type="submission" date="2016-04" db="EMBL/GenBank/DDBJ databases">
        <authorList>
            <person name="Evans L.H."/>
            <person name="Alamgir A."/>
            <person name="Owens N."/>
            <person name="Weber N.D."/>
            <person name="Virtaneva K."/>
            <person name="Barbian K."/>
            <person name="Babar A."/>
            <person name="Rosenke K."/>
        </authorList>
    </citation>
    <scope>NUCLEOTIDE SEQUENCE [LARGE SCALE GENOMIC DNA]</scope>
    <source>
        <strain evidence="8">CBS 101.48</strain>
    </source>
</reference>
<dbReference type="InterPro" id="IPR002523">
    <property type="entry name" value="MgTranspt_CorA/ZnTranspt_ZntB"/>
</dbReference>
<evidence type="ECO:0000256" key="4">
    <source>
        <dbReference type="ARBA" id="ARBA00022989"/>
    </source>
</evidence>
<dbReference type="SUPFAM" id="SSF143865">
    <property type="entry name" value="CorA soluble domain-like"/>
    <property type="match status" value="1"/>
</dbReference>
<dbReference type="AlphaFoldDB" id="A0A168PZR9"/>
<dbReference type="STRING" id="4829.A0A168PZR9"/>
<evidence type="ECO:0000313" key="8">
    <source>
        <dbReference type="EMBL" id="SAM03258.1"/>
    </source>
</evidence>
<dbReference type="InParanoid" id="A0A168PZR9"/>
<feature type="region of interest" description="Disordered" evidence="6">
    <location>
        <begin position="1"/>
        <end position="20"/>
    </location>
</feature>
<name>A0A168PZR9_ABSGL</name>
<comment type="subcellular location">
    <subcellularLocation>
        <location evidence="1">Membrane</location>
        <topology evidence="1">Multi-pass membrane protein</topology>
    </subcellularLocation>
</comment>
<dbReference type="OrthoDB" id="29879at2759"/>
<dbReference type="Proteomes" id="UP000078561">
    <property type="component" value="Unassembled WGS sequence"/>
</dbReference>
<dbReference type="GO" id="GO:0016020">
    <property type="term" value="C:membrane"/>
    <property type="evidence" value="ECO:0007669"/>
    <property type="project" value="UniProtKB-SubCell"/>
</dbReference>
<protein>
    <recommendedName>
        <fullName evidence="10">Cora-domain-containing protein</fullName>
    </recommendedName>
</protein>
<dbReference type="GO" id="GO:0010961">
    <property type="term" value="P:intracellular magnesium ion homeostasis"/>
    <property type="evidence" value="ECO:0007669"/>
    <property type="project" value="TreeGrafter"/>
</dbReference>
<dbReference type="Pfam" id="PF01544">
    <property type="entry name" value="CorA"/>
    <property type="match status" value="2"/>
</dbReference>
<keyword evidence="9" id="KW-1185">Reference proteome</keyword>